<evidence type="ECO:0000256" key="3">
    <source>
        <dbReference type="ARBA" id="ARBA00022896"/>
    </source>
</evidence>
<dbReference type="InterPro" id="IPR005123">
    <property type="entry name" value="Oxoglu/Fe-dep_dioxygenase_dom"/>
</dbReference>
<evidence type="ECO:0000256" key="2">
    <source>
        <dbReference type="ARBA" id="ARBA00022723"/>
    </source>
</evidence>
<dbReference type="Gene3D" id="2.60.120.620">
    <property type="entry name" value="q2cbj1_9rhob like domain"/>
    <property type="match status" value="1"/>
</dbReference>
<keyword evidence="2" id="KW-0479">Metal-binding</keyword>
<dbReference type="InterPro" id="IPR044862">
    <property type="entry name" value="Pro_4_hyd_alph_FE2OG_OXY"/>
</dbReference>
<dbReference type="InterPro" id="IPR045054">
    <property type="entry name" value="P4HA-like"/>
</dbReference>
<comment type="cofactor">
    <cofactor evidence="1">
        <name>L-ascorbate</name>
        <dbReference type="ChEBI" id="CHEBI:38290"/>
    </cofactor>
</comment>
<evidence type="ECO:0000256" key="1">
    <source>
        <dbReference type="ARBA" id="ARBA00001961"/>
    </source>
</evidence>
<dbReference type="GO" id="GO:0031418">
    <property type="term" value="F:L-ascorbic acid binding"/>
    <property type="evidence" value="ECO:0007669"/>
    <property type="project" value="UniProtKB-KW"/>
</dbReference>
<keyword evidence="4" id="KW-0223">Dioxygenase</keyword>
<dbReference type="InterPro" id="IPR006620">
    <property type="entry name" value="Pro_4_hyd_alph"/>
</dbReference>
<keyword evidence="3" id="KW-0847">Vitamin C</keyword>
<feature type="domain" description="Fe2OG dioxygenase" evidence="7">
    <location>
        <begin position="114"/>
        <end position="223"/>
    </location>
</feature>
<protein>
    <submittedName>
        <fullName evidence="8">Prolyl 4-hydroxylase</fullName>
        <ecNumber evidence="8">1.14.11.2</ecNumber>
    </submittedName>
</protein>
<evidence type="ECO:0000256" key="6">
    <source>
        <dbReference type="ARBA" id="ARBA00023004"/>
    </source>
</evidence>
<proteinExistence type="predicted"/>
<dbReference type="SMART" id="SM00702">
    <property type="entry name" value="P4Hc"/>
    <property type="match status" value="1"/>
</dbReference>
<accession>A0A7Y9XWF2</accession>
<keyword evidence="9" id="KW-1185">Reference proteome</keyword>
<evidence type="ECO:0000259" key="7">
    <source>
        <dbReference type="PROSITE" id="PS51471"/>
    </source>
</evidence>
<dbReference type="GO" id="GO:0005506">
    <property type="term" value="F:iron ion binding"/>
    <property type="evidence" value="ECO:0007669"/>
    <property type="project" value="InterPro"/>
</dbReference>
<evidence type="ECO:0000313" key="8">
    <source>
        <dbReference type="EMBL" id="NYH94351.1"/>
    </source>
</evidence>
<dbReference type="GO" id="GO:0004656">
    <property type="term" value="F:procollagen-proline 4-dioxygenase activity"/>
    <property type="evidence" value="ECO:0007669"/>
    <property type="project" value="UniProtKB-EC"/>
</dbReference>
<dbReference type="Proteomes" id="UP000522081">
    <property type="component" value="Unassembled WGS sequence"/>
</dbReference>
<dbReference type="RefSeq" id="WP_179406278.1">
    <property type="nucleotide sequence ID" value="NZ_BMGF01000001.1"/>
</dbReference>
<dbReference type="AlphaFoldDB" id="A0A7Y9XWF2"/>
<sequence length="227" mass="25927">MSDEDAALIAPNPDKTALKRVGEFVRARLAADPSIYRVPIDQAEIFASSDFLSSAECDRLIAMIDEVARPSETFDAEDHYAYRTSYSGDVNPDDSFVRMIERRLSDLLGIDLAWSETIQGQRYFPGQEFKEHNDWFDTRAPYWKEEKRRGGQRSWTAMVFLNDVEEGGTTQFVKVGVKVPPQRGALLLWNNALPDGSPNEFTMHAALPVERGVKYVITKWFRTRPWS</sequence>
<keyword evidence="6" id="KW-0408">Iron</keyword>
<organism evidence="8 9">
    <name type="scientific">Novosphingobium marinum</name>
    <dbReference type="NCBI Taxonomy" id="1514948"/>
    <lineage>
        <taxon>Bacteria</taxon>
        <taxon>Pseudomonadati</taxon>
        <taxon>Pseudomonadota</taxon>
        <taxon>Alphaproteobacteria</taxon>
        <taxon>Sphingomonadales</taxon>
        <taxon>Sphingomonadaceae</taxon>
        <taxon>Novosphingobium</taxon>
    </lineage>
</organism>
<keyword evidence="5 8" id="KW-0560">Oxidoreductase</keyword>
<gene>
    <name evidence="8" type="ORF">FHS75_000656</name>
</gene>
<evidence type="ECO:0000256" key="4">
    <source>
        <dbReference type="ARBA" id="ARBA00022964"/>
    </source>
</evidence>
<comment type="caution">
    <text evidence="8">The sequence shown here is derived from an EMBL/GenBank/DDBJ whole genome shotgun (WGS) entry which is preliminary data.</text>
</comment>
<dbReference type="PROSITE" id="PS51471">
    <property type="entry name" value="FE2OG_OXY"/>
    <property type="match status" value="1"/>
</dbReference>
<dbReference type="EMBL" id="JACBZF010000001">
    <property type="protein sequence ID" value="NYH94351.1"/>
    <property type="molecule type" value="Genomic_DNA"/>
</dbReference>
<evidence type="ECO:0000313" key="9">
    <source>
        <dbReference type="Proteomes" id="UP000522081"/>
    </source>
</evidence>
<name>A0A7Y9XWF2_9SPHN</name>
<dbReference type="EC" id="1.14.11.2" evidence="8"/>
<reference evidence="8 9" key="1">
    <citation type="submission" date="2020-07" db="EMBL/GenBank/DDBJ databases">
        <title>Genomic Encyclopedia of Type Strains, Phase IV (KMG-IV): sequencing the most valuable type-strain genomes for metagenomic binning, comparative biology and taxonomic classification.</title>
        <authorList>
            <person name="Goeker M."/>
        </authorList>
    </citation>
    <scope>NUCLEOTIDE SEQUENCE [LARGE SCALE GENOMIC DNA]</scope>
    <source>
        <strain evidence="8 9">DSM 29043</strain>
    </source>
</reference>
<dbReference type="PANTHER" id="PTHR10869:SF246">
    <property type="entry name" value="TRANSMEMBRANE PROLYL 4-HYDROXYLASE"/>
    <property type="match status" value="1"/>
</dbReference>
<dbReference type="Pfam" id="PF13640">
    <property type="entry name" value="2OG-FeII_Oxy_3"/>
    <property type="match status" value="1"/>
</dbReference>
<evidence type="ECO:0000256" key="5">
    <source>
        <dbReference type="ARBA" id="ARBA00023002"/>
    </source>
</evidence>
<dbReference type="PANTHER" id="PTHR10869">
    <property type="entry name" value="PROLYL 4-HYDROXYLASE ALPHA SUBUNIT"/>
    <property type="match status" value="1"/>
</dbReference>